<dbReference type="GO" id="GO:0046872">
    <property type="term" value="F:metal ion binding"/>
    <property type="evidence" value="ECO:0007669"/>
    <property type="project" value="UniProtKB-KW"/>
</dbReference>
<dbReference type="FunFam" id="3.40.50.300:FF:001389">
    <property type="entry name" value="ATP-dependent DNA helicase RecQ"/>
    <property type="match status" value="1"/>
</dbReference>
<dbReference type="SMART" id="SM00490">
    <property type="entry name" value="HELICc"/>
    <property type="match status" value="1"/>
</dbReference>
<dbReference type="CDD" id="cd17920">
    <property type="entry name" value="DEXHc_RecQ"/>
    <property type="match status" value="1"/>
</dbReference>
<keyword evidence="7" id="KW-0238">DNA-binding</keyword>
<keyword evidence="3" id="KW-0547">Nucleotide-binding</keyword>
<dbReference type="GO" id="GO:0005524">
    <property type="term" value="F:ATP binding"/>
    <property type="evidence" value="ECO:0007669"/>
    <property type="project" value="UniProtKB-KW"/>
</dbReference>
<dbReference type="Gene3D" id="3.40.50.300">
    <property type="entry name" value="P-loop containing nucleotide triphosphate hydrolases"/>
    <property type="match status" value="2"/>
</dbReference>
<dbReference type="SMART" id="SM00487">
    <property type="entry name" value="DEXDc"/>
    <property type="match status" value="1"/>
</dbReference>
<dbReference type="Pfam" id="PF00270">
    <property type="entry name" value="DEAD"/>
    <property type="match status" value="1"/>
</dbReference>
<dbReference type="GO" id="GO:0006310">
    <property type="term" value="P:DNA recombination"/>
    <property type="evidence" value="ECO:0007669"/>
    <property type="project" value="InterPro"/>
</dbReference>
<reference evidence="16" key="2">
    <citation type="submission" date="2021-04" db="EMBL/GenBank/DDBJ databases">
        <authorList>
            <person name="Gilroy R."/>
        </authorList>
    </citation>
    <scope>NUCLEOTIDE SEQUENCE</scope>
    <source>
        <strain evidence="16">ChiHjej12B11-24981</strain>
    </source>
</reference>
<evidence type="ECO:0000256" key="11">
    <source>
        <dbReference type="ARBA" id="ARBA00044535"/>
    </source>
</evidence>
<evidence type="ECO:0000256" key="9">
    <source>
        <dbReference type="ARBA" id="ARBA00034617"/>
    </source>
</evidence>
<evidence type="ECO:0000259" key="15">
    <source>
        <dbReference type="PROSITE" id="PS51194"/>
    </source>
</evidence>
<dbReference type="InterPro" id="IPR027417">
    <property type="entry name" value="P-loop_NTPase"/>
</dbReference>
<dbReference type="InterPro" id="IPR014001">
    <property type="entry name" value="Helicase_ATP-bd"/>
</dbReference>
<evidence type="ECO:0000256" key="5">
    <source>
        <dbReference type="ARBA" id="ARBA00022806"/>
    </source>
</evidence>
<feature type="domain" description="Helicase ATP-binding" evidence="14">
    <location>
        <begin position="104"/>
        <end position="272"/>
    </location>
</feature>
<evidence type="ECO:0000256" key="1">
    <source>
        <dbReference type="ARBA" id="ARBA00005446"/>
    </source>
</evidence>
<feature type="domain" description="Helicase C-terminal" evidence="15">
    <location>
        <begin position="296"/>
        <end position="442"/>
    </location>
</feature>
<protein>
    <recommendedName>
        <fullName evidence="11">ATP-dependent DNA helicase RecQ</fullName>
        <ecNumber evidence="10">5.6.2.4</ecNumber>
    </recommendedName>
    <alternativeName>
        <fullName evidence="12">DNA 3'-5' helicase RecQ</fullName>
    </alternativeName>
</protein>
<organism evidence="16 17">
    <name type="scientific">Candidatus Bacteroides merdipullorum</name>
    <dbReference type="NCBI Taxonomy" id="2838474"/>
    <lineage>
        <taxon>Bacteria</taxon>
        <taxon>Pseudomonadati</taxon>
        <taxon>Bacteroidota</taxon>
        <taxon>Bacteroidia</taxon>
        <taxon>Bacteroidales</taxon>
        <taxon>Bacteroidaceae</taxon>
        <taxon>Bacteroides</taxon>
    </lineage>
</organism>
<dbReference type="Proteomes" id="UP000824023">
    <property type="component" value="Unassembled WGS sequence"/>
</dbReference>
<evidence type="ECO:0000313" key="16">
    <source>
        <dbReference type="EMBL" id="HIZ00909.1"/>
    </source>
</evidence>
<dbReference type="GO" id="GO:0006281">
    <property type="term" value="P:DNA repair"/>
    <property type="evidence" value="ECO:0007669"/>
    <property type="project" value="TreeGrafter"/>
</dbReference>
<dbReference type="Pfam" id="PF00271">
    <property type="entry name" value="Helicase_C"/>
    <property type="match status" value="1"/>
</dbReference>
<dbReference type="GO" id="GO:0005737">
    <property type="term" value="C:cytoplasm"/>
    <property type="evidence" value="ECO:0007669"/>
    <property type="project" value="TreeGrafter"/>
</dbReference>
<evidence type="ECO:0000256" key="10">
    <source>
        <dbReference type="ARBA" id="ARBA00034808"/>
    </source>
</evidence>
<dbReference type="InterPro" id="IPR011545">
    <property type="entry name" value="DEAD/DEAH_box_helicase_dom"/>
</dbReference>
<keyword evidence="6" id="KW-0067">ATP-binding</keyword>
<evidence type="ECO:0000259" key="14">
    <source>
        <dbReference type="PROSITE" id="PS51192"/>
    </source>
</evidence>
<dbReference type="InterPro" id="IPR004589">
    <property type="entry name" value="DNA_helicase_ATP-dep_RecQ"/>
</dbReference>
<dbReference type="EC" id="5.6.2.4" evidence="10"/>
<dbReference type="NCBIfam" id="TIGR00614">
    <property type="entry name" value="recQ_fam"/>
    <property type="match status" value="1"/>
</dbReference>
<comment type="similarity">
    <text evidence="1">Belongs to the helicase family. RecQ subfamily.</text>
</comment>
<reference evidence="16" key="1">
    <citation type="journal article" date="2021" name="PeerJ">
        <title>Extensive microbial diversity within the chicken gut microbiome revealed by metagenomics and culture.</title>
        <authorList>
            <person name="Gilroy R."/>
            <person name="Ravi A."/>
            <person name="Getino M."/>
            <person name="Pursley I."/>
            <person name="Horton D.L."/>
            <person name="Alikhan N.F."/>
            <person name="Baker D."/>
            <person name="Gharbi K."/>
            <person name="Hall N."/>
            <person name="Watson M."/>
            <person name="Adriaenssens E.M."/>
            <person name="Foster-Nyarko E."/>
            <person name="Jarju S."/>
            <person name="Secka A."/>
            <person name="Antonio M."/>
            <person name="Oren A."/>
            <person name="Chaudhuri R.R."/>
            <person name="La Ragione R."/>
            <person name="Hildebrand F."/>
            <person name="Pallen M.J."/>
        </authorList>
    </citation>
    <scope>NUCLEOTIDE SEQUENCE</scope>
    <source>
        <strain evidence="16">ChiHjej12B11-24981</strain>
    </source>
</reference>
<dbReference type="GO" id="GO:0043590">
    <property type="term" value="C:bacterial nucleoid"/>
    <property type="evidence" value="ECO:0007669"/>
    <property type="project" value="TreeGrafter"/>
</dbReference>
<evidence type="ECO:0000256" key="12">
    <source>
        <dbReference type="ARBA" id="ARBA00044550"/>
    </source>
</evidence>
<dbReference type="SUPFAM" id="SSF52540">
    <property type="entry name" value="P-loop containing nucleoside triphosphate hydrolases"/>
    <property type="match status" value="1"/>
</dbReference>
<keyword evidence="4" id="KW-0378">Hydrolase</keyword>
<keyword evidence="5 16" id="KW-0347">Helicase</keyword>
<comment type="catalytic activity">
    <reaction evidence="9">
        <text>Couples ATP hydrolysis with the unwinding of duplex DNA by translocating in the 3'-5' direction.</text>
        <dbReference type="EC" id="5.6.2.4"/>
    </reaction>
</comment>
<dbReference type="PROSITE" id="PS51194">
    <property type="entry name" value="HELICASE_CTER"/>
    <property type="match status" value="1"/>
</dbReference>
<dbReference type="GO" id="GO:0003677">
    <property type="term" value="F:DNA binding"/>
    <property type="evidence" value="ECO:0007669"/>
    <property type="project" value="UniProtKB-KW"/>
</dbReference>
<evidence type="ECO:0000256" key="8">
    <source>
        <dbReference type="ARBA" id="ARBA00023235"/>
    </source>
</evidence>
<proteinExistence type="inferred from homology"/>
<name>A0A9D2CWU6_9BACE</name>
<evidence type="ECO:0000256" key="4">
    <source>
        <dbReference type="ARBA" id="ARBA00022801"/>
    </source>
</evidence>
<dbReference type="GO" id="GO:0043138">
    <property type="term" value="F:3'-5' DNA helicase activity"/>
    <property type="evidence" value="ECO:0007669"/>
    <property type="project" value="UniProtKB-EC"/>
</dbReference>
<dbReference type="GO" id="GO:0016787">
    <property type="term" value="F:hydrolase activity"/>
    <property type="evidence" value="ECO:0007669"/>
    <property type="project" value="UniProtKB-KW"/>
</dbReference>
<evidence type="ECO:0000313" key="17">
    <source>
        <dbReference type="Proteomes" id="UP000824023"/>
    </source>
</evidence>
<dbReference type="InterPro" id="IPR001650">
    <property type="entry name" value="Helicase_C-like"/>
</dbReference>
<evidence type="ECO:0000256" key="3">
    <source>
        <dbReference type="ARBA" id="ARBA00022741"/>
    </source>
</evidence>
<dbReference type="InterPro" id="IPR036388">
    <property type="entry name" value="WH-like_DNA-bd_sf"/>
</dbReference>
<gene>
    <name evidence="16" type="ORF">H9819_01465</name>
</gene>
<feature type="region of interest" description="Disordered" evidence="13">
    <location>
        <begin position="1"/>
        <end position="78"/>
    </location>
</feature>
<dbReference type="PANTHER" id="PTHR13710:SF105">
    <property type="entry name" value="ATP-DEPENDENT DNA HELICASE Q1"/>
    <property type="match status" value="1"/>
</dbReference>
<evidence type="ECO:0000256" key="2">
    <source>
        <dbReference type="ARBA" id="ARBA00022723"/>
    </source>
</evidence>
<evidence type="ECO:0000256" key="13">
    <source>
        <dbReference type="SAM" id="MobiDB-lite"/>
    </source>
</evidence>
<dbReference type="GO" id="GO:0009378">
    <property type="term" value="F:four-way junction helicase activity"/>
    <property type="evidence" value="ECO:0007669"/>
    <property type="project" value="TreeGrafter"/>
</dbReference>
<accession>A0A9D2CWU6</accession>
<evidence type="ECO:0000256" key="6">
    <source>
        <dbReference type="ARBA" id="ARBA00022840"/>
    </source>
</evidence>
<keyword evidence="8" id="KW-0413">Isomerase</keyword>
<dbReference type="EMBL" id="DXCK01000026">
    <property type="protein sequence ID" value="HIZ00909.1"/>
    <property type="molecule type" value="Genomic_DNA"/>
</dbReference>
<dbReference type="GO" id="GO:0030894">
    <property type="term" value="C:replisome"/>
    <property type="evidence" value="ECO:0007669"/>
    <property type="project" value="TreeGrafter"/>
</dbReference>
<dbReference type="Pfam" id="PF16124">
    <property type="entry name" value="RecQ_Zn_bind"/>
    <property type="match status" value="1"/>
</dbReference>
<comment type="caution">
    <text evidence="16">The sequence shown here is derived from an EMBL/GenBank/DDBJ whole genome shotgun (WGS) entry which is preliminary data.</text>
</comment>
<dbReference type="InterPro" id="IPR032284">
    <property type="entry name" value="RecQ_Zn-bd"/>
</dbReference>
<dbReference type="PROSITE" id="PS51192">
    <property type="entry name" value="HELICASE_ATP_BIND_1"/>
    <property type="match status" value="1"/>
</dbReference>
<dbReference type="PANTHER" id="PTHR13710">
    <property type="entry name" value="DNA HELICASE RECQ FAMILY MEMBER"/>
    <property type="match status" value="1"/>
</dbReference>
<evidence type="ECO:0000256" key="7">
    <source>
        <dbReference type="ARBA" id="ARBA00023125"/>
    </source>
</evidence>
<keyword evidence="2" id="KW-0479">Metal-binding</keyword>
<feature type="compositionally biased region" description="Basic and acidic residues" evidence="13">
    <location>
        <begin position="1"/>
        <end position="53"/>
    </location>
</feature>
<dbReference type="Gene3D" id="1.10.10.10">
    <property type="entry name" value="Winged helix-like DNA-binding domain superfamily/Winged helix DNA-binding domain"/>
    <property type="match status" value="1"/>
</dbReference>
<dbReference type="AlphaFoldDB" id="A0A9D2CWU6"/>
<sequence>MSGRTRADEKCPEGSSEKDQGIPEKRPRCFREKTTVFPEKDRGVSEKRPRCFPEKTAVFSEKDRGVSESAPASSPDTPADDLYRGLLKQYWGYDSFRGIQEDIIRSIASGRDTLGLMPTGGGKSVTFQVPALAREGMCLVVTPLIALMKDQVQNLRARGIRALCIHAGMERQEIVTTLENAIFGHYKFLYVSPERLDTDIFRTKLRRMHISLITVDESHCISQWGYDFRPAYLKIAEVRALLPGVPVLALTATATPQVVDDIQQKLGFAQPNVFRMSFERQNLAYIVRRTNDKSEELLHILHRVQGSAIVYARSRRRTKDVAELLAAQGITADYYHAGLDDATKDLRQHRWQTGESRVMVATNAFGMGIDKPDVRLVIHIDLPDSIEAYFQEAGRAGRDGQKAYAVILYNSADKATLKRRIPDTFPDPDYIRQVYEHLQYYYQMALGDGLDCVREFNIEDFCRKFHHFPVPVDSALRILTLAGYLEYTDEQDNASRLVFTIQRDELYRLRGLDNDTDRLIHLLLRSYTGLFTDYAFINEDLLATRTGLTRRRVYELLLHLSQIHIISYIPRKKIPHIRYTRARVETSQIHLPPDVYDERKKRYEARINAMLDYADNDTLCRSRLLLRYFGEKNEHDCGHCDTCLESRGQQPSPSPEEIRQTLLQTLEKSPMTPAQVSHAIPIKQETLADLLHELIEERCVTYENGILNLRRENK</sequence>